<evidence type="ECO:0000313" key="1">
    <source>
        <dbReference type="EMBL" id="KAI8684737.1"/>
    </source>
</evidence>
<accession>A0ACC0RFA1</accession>
<name>A0ACC0RFA1_9HYPO</name>
<dbReference type="Proteomes" id="UP001065298">
    <property type="component" value="Chromosome 1"/>
</dbReference>
<comment type="caution">
    <text evidence="1">The sequence shown here is derived from an EMBL/GenBank/DDBJ whole genome shotgun (WGS) entry which is preliminary data.</text>
</comment>
<dbReference type="EMBL" id="CM046503">
    <property type="protein sequence ID" value="KAI8684737.1"/>
    <property type="molecule type" value="Genomic_DNA"/>
</dbReference>
<sequence length="796" mass="89919">MAKKKRKGGPNLMAETLRSQSTGSDLNLKCKMSSRRGNYSGGSSSKTTESGKFAMSLGGQIAHFHPVIMPYNAAASMKRLQQKGFHKKVSNASVQSEIAQWYATRDDSDKYRKGDLPSFGRYADANELVKTVDVTVLQQHQIQYPIRGVFAGLHIFGQIVAENLAFAGMSNLVNLAKAYPEGWGGLSQGMAVFDVSIRAFRGLPSGHVFVAVTPKVSYGEFMRSPDFNQGQERIAMRNVIQSITDIYRECEPSTPFWAKAPGAQVQALEILEAADLAEMNEEERKEYIRALRREASNLWHGRVHGNKLVEMVKSLPHVQDLAERVAALTEPAPSQEYCMSRQVGLSTTFTNLIGIYNRRHTIRVLHFHATPMLDRRLVAIIARACPNLKMLGIYDCPDIHLGDIVCLLDLIHEINSSRSCDQPRIQGLDFYPRYNTGSLLRQAKPGDDANAYGLSSKKLRGDAQQRGLFGILLQVVLKSKRMNLQLLMDRNGAFMTYLSKLPFLPLQIFSFLDGLYRYLDLMATRSTDKNAIKQALYDILKPVRMGLESLDNDWHNFYLHEMGQNMMFCSSCGYEYLEDFFAQTARMARPHTRLCAACTLRLWLDEECDSGKRDGKEVWEPFFPKWHRSEFNADAPLHQHGEGLIKLKSTEAVRPFPPATQFGPNGNVIGPRYVEPLVRDNKIHNDSLQNLPSLLEMFDPELLQEAQHRALVVDARKTTDVLLRDFYPRAEDGIKAYKDGTPDLEGQGLARARRDMCLVSHSFDTAAVFFESLQDKTFSDLKAYRNSNQWNPTGFW</sequence>
<protein>
    <submittedName>
        <fullName evidence="1">Uncharacterized protein</fullName>
    </submittedName>
</protein>
<keyword evidence="2" id="KW-1185">Reference proteome</keyword>
<organism evidence="1 2">
    <name type="scientific">Fusarium keratoplasticum</name>
    <dbReference type="NCBI Taxonomy" id="1328300"/>
    <lineage>
        <taxon>Eukaryota</taxon>
        <taxon>Fungi</taxon>
        <taxon>Dikarya</taxon>
        <taxon>Ascomycota</taxon>
        <taxon>Pezizomycotina</taxon>
        <taxon>Sordariomycetes</taxon>
        <taxon>Hypocreomycetidae</taxon>
        <taxon>Hypocreales</taxon>
        <taxon>Nectriaceae</taxon>
        <taxon>Fusarium</taxon>
        <taxon>Fusarium solani species complex</taxon>
    </lineage>
</organism>
<reference evidence="1" key="1">
    <citation type="submission" date="2022-06" db="EMBL/GenBank/DDBJ databases">
        <title>Fusarium solani species complex genomes reveal bases of compartmentalisation and animal pathogenesis.</title>
        <authorList>
            <person name="Tsai I.J."/>
        </authorList>
    </citation>
    <scope>NUCLEOTIDE SEQUENCE</scope>
    <source>
        <strain evidence="1">Fu6.1</strain>
    </source>
</reference>
<proteinExistence type="predicted"/>
<evidence type="ECO:0000313" key="2">
    <source>
        <dbReference type="Proteomes" id="UP001065298"/>
    </source>
</evidence>
<gene>
    <name evidence="1" type="ORF">NCS57_00140600</name>
</gene>